<evidence type="ECO:0000313" key="4">
    <source>
        <dbReference type="Proteomes" id="UP001189429"/>
    </source>
</evidence>
<keyword evidence="4" id="KW-1185">Reference proteome</keyword>
<proteinExistence type="predicted"/>
<gene>
    <name evidence="3" type="ORF">PCOR1329_LOCUS1123</name>
</gene>
<keyword evidence="1" id="KW-0472">Membrane</keyword>
<keyword evidence="1" id="KW-1133">Transmembrane helix</keyword>
<feature type="transmembrane region" description="Helical" evidence="1">
    <location>
        <begin position="202"/>
        <end position="222"/>
    </location>
</feature>
<reference evidence="3" key="1">
    <citation type="submission" date="2023-10" db="EMBL/GenBank/DDBJ databases">
        <authorList>
            <person name="Chen Y."/>
            <person name="Shah S."/>
            <person name="Dougan E. K."/>
            <person name="Thang M."/>
            <person name="Chan C."/>
        </authorList>
    </citation>
    <scope>NUCLEOTIDE SEQUENCE [LARGE SCALE GENOMIC DNA]</scope>
</reference>
<dbReference type="Pfam" id="PF01757">
    <property type="entry name" value="Acyl_transf_3"/>
    <property type="match status" value="1"/>
</dbReference>
<dbReference type="Proteomes" id="UP001189429">
    <property type="component" value="Unassembled WGS sequence"/>
</dbReference>
<dbReference type="InterPro" id="IPR002656">
    <property type="entry name" value="Acyl_transf_3_dom"/>
</dbReference>
<evidence type="ECO:0000259" key="2">
    <source>
        <dbReference type="Pfam" id="PF01757"/>
    </source>
</evidence>
<name>A0ABN9PAC2_9DINO</name>
<evidence type="ECO:0000256" key="1">
    <source>
        <dbReference type="SAM" id="Phobius"/>
    </source>
</evidence>
<sequence>MIEPMASNESDDPEKPFFKDAPHALEEHSSASSQRRADIDGLRAVAVLSVIAFHFNPTWLPGGFTGVDIFFTISGYVNTASLIHGDLPLCDKTFAFFGRRMWRLVPALMATVLTTAVFTNIFTPTYVSDLTGYYTAGVLGLFGLANNYFASLQLDYFERGHKNLALNPFTHLWSLGVEEQFYILFPFVLGYAQKLSANRSPLIVLIVFSVISATVSCIISNVNTQVAFYTLPSRFWELSFGSCAFYIPASMDAFYGCSIATGSINSSPLPGIEKKEFRQA</sequence>
<evidence type="ECO:0000313" key="3">
    <source>
        <dbReference type="EMBL" id="CAK0789595.1"/>
    </source>
</evidence>
<accession>A0ABN9PAC2</accession>
<organism evidence="3 4">
    <name type="scientific">Prorocentrum cordatum</name>
    <dbReference type="NCBI Taxonomy" id="2364126"/>
    <lineage>
        <taxon>Eukaryota</taxon>
        <taxon>Sar</taxon>
        <taxon>Alveolata</taxon>
        <taxon>Dinophyceae</taxon>
        <taxon>Prorocentrales</taxon>
        <taxon>Prorocentraceae</taxon>
        <taxon>Prorocentrum</taxon>
    </lineage>
</organism>
<keyword evidence="1" id="KW-0812">Transmembrane</keyword>
<comment type="caution">
    <text evidence="3">The sequence shown here is derived from an EMBL/GenBank/DDBJ whole genome shotgun (WGS) entry which is preliminary data.</text>
</comment>
<feature type="transmembrane region" description="Helical" evidence="1">
    <location>
        <begin position="104"/>
        <end position="127"/>
    </location>
</feature>
<dbReference type="EMBL" id="CAUYUJ010000267">
    <property type="protein sequence ID" value="CAK0789595.1"/>
    <property type="molecule type" value="Genomic_DNA"/>
</dbReference>
<protein>
    <recommendedName>
        <fullName evidence="2">Acyltransferase 3 domain-containing protein</fullName>
    </recommendedName>
</protein>
<dbReference type="PANTHER" id="PTHR23028">
    <property type="entry name" value="ACETYLTRANSFERASE"/>
    <property type="match status" value="1"/>
</dbReference>
<dbReference type="PANTHER" id="PTHR23028:SF53">
    <property type="entry name" value="ACYL_TRANSF_3 DOMAIN-CONTAINING PROTEIN"/>
    <property type="match status" value="1"/>
</dbReference>
<dbReference type="InterPro" id="IPR050879">
    <property type="entry name" value="Acyltransferase_3"/>
</dbReference>
<feature type="transmembrane region" description="Helical" evidence="1">
    <location>
        <begin position="133"/>
        <end position="152"/>
    </location>
</feature>
<feature type="domain" description="Acyltransferase 3" evidence="2">
    <location>
        <begin position="37"/>
        <end position="243"/>
    </location>
</feature>